<organism evidence="2 3">
    <name type="scientific">Araneus ventricosus</name>
    <name type="common">Orbweaver spider</name>
    <name type="synonym">Epeira ventricosa</name>
    <dbReference type="NCBI Taxonomy" id="182803"/>
    <lineage>
        <taxon>Eukaryota</taxon>
        <taxon>Metazoa</taxon>
        <taxon>Ecdysozoa</taxon>
        <taxon>Arthropoda</taxon>
        <taxon>Chelicerata</taxon>
        <taxon>Arachnida</taxon>
        <taxon>Araneae</taxon>
        <taxon>Araneomorphae</taxon>
        <taxon>Entelegynae</taxon>
        <taxon>Araneoidea</taxon>
        <taxon>Araneidae</taxon>
        <taxon>Araneus</taxon>
    </lineage>
</organism>
<dbReference type="EMBL" id="BGPR01214205">
    <property type="protein sequence ID" value="GBN48594.1"/>
    <property type="molecule type" value="Genomic_DNA"/>
</dbReference>
<protein>
    <submittedName>
        <fullName evidence="2">Uncharacterized protein</fullName>
    </submittedName>
</protein>
<feature type="region of interest" description="Disordered" evidence="1">
    <location>
        <begin position="32"/>
        <end position="122"/>
    </location>
</feature>
<name>A0A4Y2PB14_ARAVE</name>
<gene>
    <name evidence="2" type="ORF">AVEN_186756_1</name>
</gene>
<evidence type="ECO:0000256" key="1">
    <source>
        <dbReference type="SAM" id="MobiDB-lite"/>
    </source>
</evidence>
<comment type="caution">
    <text evidence="2">The sequence shown here is derived from an EMBL/GenBank/DDBJ whole genome shotgun (WGS) entry which is preliminary data.</text>
</comment>
<feature type="region of interest" description="Disordered" evidence="1">
    <location>
        <begin position="134"/>
        <end position="153"/>
    </location>
</feature>
<evidence type="ECO:0000313" key="2">
    <source>
        <dbReference type="EMBL" id="GBN48594.1"/>
    </source>
</evidence>
<dbReference type="OrthoDB" id="6434993at2759"/>
<feature type="compositionally biased region" description="Basic residues" evidence="1">
    <location>
        <begin position="34"/>
        <end position="54"/>
    </location>
</feature>
<dbReference type="Proteomes" id="UP000499080">
    <property type="component" value="Unassembled WGS sequence"/>
</dbReference>
<feature type="non-terminal residue" evidence="2">
    <location>
        <position position="1"/>
    </location>
</feature>
<feature type="non-terminal residue" evidence="2">
    <location>
        <position position="153"/>
    </location>
</feature>
<feature type="compositionally biased region" description="Basic and acidic residues" evidence="1">
    <location>
        <begin position="77"/>
        <end position="88"/>
    </location>
</feature>
<feature type="compositionally biased region" description="Basic residues" evidence="1">
    <location>
        <begin position="64"/>
        <end position="76"/>
    </location>
</feature>
<sequence>ILKYAVLGEHKSSKIKVHGFLRKSSKLNIECQRKLKHKRIRKERCKKLRKKSKGKNYNQDVSKDKKKHKVKLKKKESKSTEKEADRDGVQTPPVLLPAVLSDEDDSSREPNSASEHDLLPPPLLQALVVDCIESKMKSQDSDEESDKEITEIE</sequence>
<evidence type="ECO:0000313" key="3">
    <source>
        <dbReference type="Proteomes" id="UP000499080"/>
    </source>
</evidence>
<accession>A0A4Y2PB14</accession>
<proteinExistence type="predicted"/>
<dbReference type="AlphaFoldDB" id="A0A4Y2PB14"/>
<keyword evidence="3" id="KW-1185">Reference proteome</keyword>
<reference evidence="2 3" key="1">
    <citation type="journal article" date="2019" name="Sci. Rep.">
        <title>Orb-weaving spider Araneus ventricosus genome elucidates the spidroin gene catalogue.</title>
        <authorList>
            <person name="Kono N."/>
            <person name="Nakamura H."/>
            <person name="Ohtoshi R."/>
            <person name="Moran D.A.P."/>
            <person name="Shinohara A."/>
            <person name="Yoshida Y."/>
            <person name="Fujiwara M."/>
            <person name="Mori M."/>
            <person name="Tomita M."/>
            <person name="Arakawa K."/>
        </authorList>
    </citation>
    <scope>NUCLEOTIDE SEQUENCE [LARGE SCALE GENOMIC DNA]</scope>
</reference>